<dbReference type="EMBL" id="JACTNZ010000005">
    <property type="protein sequence ID" value="KAG5548798.1"/>
    <property type="molecule type" value="Genomic_DNA"/>
</dbReference>
<name>A0AAV6K8L2_9ERIC</name>
<feature type="domain" description="Integrase catalytic" evidence="1">
    <location>
        <begin position="1"/>
        <end position="150"/>
    </location>
</feature>
<reference evidence="2" key="1">
    <citation type="submission" date="2020-08" db="EMBL/GenBank/DDBJ databases">
        <title>Plant Genome Project.</title>
        <authorList>
            <person name="Zhang R.-G."/>
        </authorList>
    </citation>
    <scope>NUCLEOTIDE SEQUENCE</scope>
    <source>
        <strain evidence="2">WSP0</strain>
        <tissue evidence="2">Leaf</tissue>
    </source>
</reference>
<dbReference type="GO" id="GO:0003676">
    <property type="term" value="F:nucleic acid binding"/>
    <property type="evidence" value="ECO:0007669"/>
    <property type="project" value="InterPro"/>
</dbReference>
<gene>
    <name evidence="2" type="ORF">RHGRI_014224</name>
</gene>
<evidence type="ECO:0000259" key="1">
    <source>
        <dbReference type="PROSITE" id="PS50994"/>
    </source>
</evidence>
<proteinExistence type="predicted"/>
<dbReference type="InterPro" id="IPR001584">
    <property type="entry name" value="Integrase_cat-core"/>
</dbReference>
<dbReference type="InterPro" id="IPR050951">
    <property type="entry name" value="Retrovirus_Pol_polyprotein"/>
</dbReference>
<evidence type="ECO:0000313" key="2">
    <source>
        <dbReference type="EMBL" id="KAG5548798.1"/>
    </source>
</evidence>
<sequence length="278" mass="31260">MDLVGPIRPASRKNRWILAATEVCTKWVEATLLKKATGDAVATFIKENIICRFGIPKVILSDNRTPFINHHVESLLNEYVVDHRTSSAYYPQGNGQAKATNKTLIRILSKLLDERGGTWADHLPIALWAYRTSKRKSTRASPFSLVYGAKTVLPAELSVPSARIILAMENSAEGRKANSEALEERRVAAALAHEKYWESVARYYNKSVVPRVFKVGDLVWKATTAVMRDLKTPKFTLKWEGPFEVISVSVSGHYHLAHVEDGFRTGAVNSKYVKRFYL</sequence>
<dbReference type="Pfam" id="PF00665">
    <property type="entry name" value="rve"/>
    <property type="match status" value="1"/>
</dbReference>
<dbReference type="PANTHER" id="PTHR37984">
    <property type="entry name" value="PROTEIN CBG26694"/>
    <property type="match status" value="1"/>
</dbReference>
<dbReference type="GO" id="GO:0015074">
    <property type="term" value="P:DNA integration"/>
    <property type="evidence" value="ECO:0007669"/>
    <property type="project" value="InterPro"/>
</dbReference>
<keyword evidence="3" id="KW-1185">Reference proteome</keyword>
<accession>A0AAV6K8L2</accession>
<dbReference type="Proteomes" id="UP000823749">
    <property type="component" value="Chromosome 5"/>
</dbReference>
<evidence type="ECO:0000313" key="3">
    <source>
        <dbReference type="Proteomes" id="UP000823749"/>
    </source>
</evidence>
<protein>
    <recommendedName>
        <fullName evidence="1">Integrase catalytic domain-containing protein</fullName>
    </recommendedName>
</protein>
<dbReference type="InterPro" id="IPR036397">
    <property type="entry name" value="RNaseH_sf"/>
</dbReference>
<organism evidence="2 3">
    <name type="scientific">Rhododendron griersonianum</name>
    <dbReference type="NCBI Taxonomy" id="479676"/>
    <lineage>
        <taxon>Eukaryota</taxon>
        <taxon>Viridiplantae</taxon>
        <taxon>Streptophyta</taxon>
        <taxon>Embryophyta</taxon>
        <taxon>Tracheophyta</taxon>
        <taxon>Spermatophyta</taxon>
        <taxon>Magnoliopsida</taxon>
        <taxon>eudicotyledons</taxon>
        <taxon>Gunneridae</taxon>
        <taxon>Pentapetalae</taxon>
        <taxon>asterids</taxon>
        <taxon>Ericales</taxon>
        <taxon>Ericaceae</taxon>
        <taxon>Ericoideae</taxon>
        <taxon>Rhodoreae</taxon>
        <taxon>Rhododendron</taxon>
    </lineage>
</organism>
<dbReference type="Gene3D" id="3.30.420.10">
    <property type="entry name" value="Ribonuclease H-like superfamily/Ribonuclease H"/>
    <property type="match status" value="1"/>
</dbReference>
<dbReference type="SUPFAM" id="SSF53098">
    <property type="entry name" value="Ribonuclease H-like"/>
    <property type="match status" value="1"/>
</dbReference>
<dbReference type="PANTHER" id="PTHR37984:SF5">
    <property type="entry name" value="PROTEIN NYNRIN-LIKE"/>
    <property type="match status" value="1"/>
</dbReference>
<dbReference type="AlphaFoldDB" id="A0AAV6K8L2"/>
<comment type="caution">
    <text evidence="2">The sequence shown here is derived from an EMBL/GenBank/DDBJ whole genome shotgun (WGS) entry which is preliminary data.</text>
</comment>
<dbReference type="PROSITE" id="PS50994">
    <property type="entry name" value="INTEGRASE"/>
    <property type="match status" value="1"/>
</dbReference>
<dbReference type="InterPro" id="IPR012337">
    <property type="entry name" value="RNaseH-like_sf"/>
</dbReference>